<dbReference type="Proteomes" id="UP000230390">
    <property type="component" value="Unassembled WGS sequence"/>
</dbReference>
<dbReference type="InterPro" id="IPR000182">
    <property type="entry name" value="GNAT_dom"/>
</dbReference>
<dbReference type="GO" id="GO:0008999">
    <property type="term" value="F:protein-N-terminal-alanine acetyltransferase activity"/>
    <property type="evidence" value="ECO:0007669"/>
    <property type="project" value="TreeGrafter"/>
</dbReference>
<dbReference type="InterPro" id="IPR016181">
    <property type="entry name" value="Acyl_CoA_acyltransferase"/>
</dbReference>
<keyword evidence="3" id="KW-1185">Reference proteome</keyword>
<dbReference type="SUPFAM" id="SSF55729">
    <property type="entry name" value="Acyl-CoA N-acyltransferases (Nat)"/>
    <property type="match status" value="1"/>
</dbReference>
<feature type="domain" description="N-acetyltransferase" evidence="1">
    <location>
        <begin position="14"/>
        <end position="180"/>
    </location>
</feature>
<dbReference type="EMBL" id="PDOC01000004">
    <property type="protein sequence ID" value="PIL45531.1"/>
    <property type="molecule type" value="Genomic_DNA"/>
</dbReference>
<accession>A0A2G8THK4</accession>
<gene>
    <name evidence="2" type="ORF">CR105_08690</name>
</gene>
<dbReference type="Pfam" id="PF13302">
    <property type="entry name" value="Acetyltransf_3"/>
    <property type="match status" value="1"/>
</dbReference>
<dbReference type="AlphaFoldDB" id="A0A2G8THK4"/>
<reference evidence="2 3" key="1">
    <citation type="submission" date="2017-10" db="EMBL/GenBank/DDBJ databases">
        <title>Massilia psychrophilum sp. nov., a novel purple-pigmented bacterium isolated from Tianshan glacier, Xinjiang Municipality, China.</title>
        <authorList>
            <person name="Wang H."/>
        </authorList>
    </citation>
    <scope>NUCLEOTIDE SEQUENCE [LARGE SCALE GENOMIC DNA]</scope>
    <source>
        <strain evidence="2 3">JCM 30074</strain>
    </source>
</reference>
<dbReference type="PROSITE" id="PS51186">
    <property type="entry name" value="GNAT"/>
    <property type="match status" value="1"/>
</dbReference>
<comment type="caution">
    <text evidence="2">The sequence shown here is derived from an EMBL/GenBank/DDBJ whole genome shotgun (WGS) entry which is preliminary data.</text>
</comment>
<protein>
    <submittedName>
        <fullName evidence="2">GNAT family N-acetyltransferase</fullName>
    </submittedName>
</protein>
<dbReference type="InterPro" id="IPR051908">
    <property type="entry name" value="Ribosomal_N-acetyltransferase"/>
</dbReference>
<dbReference type="Gene3D" id="3.40.630.30">
    <property type="match status" value="1"/>
</dbReference>
<dbReference type="GO" id="GO:1990189">
    <property type="term" value="F:protein N-terminal-serine acetyltransferase activity"/>
    <property type="evidence" value="ECO:0007669"/>
    <property type="project" value="TreeGrafter"/>
</dbReference>
<dbReference type="PANTHER" id="PTHR43441">
    <property type="entry name" value="RIBOSOMAL-PROTEIN-SERINE ACETYLTRANSFERASE"/>
    <property type="match status" value="1"/>
</dbReference>
<dbReference type="GO" id="GO:0005737">
    <property type="term" value="C:cytoplasm"/>
    <property type="evidence" value="ECO:0007669"/>
    <property type="project" value="TreeGrafter"/>
</dbReference>
<dbReference type="PANTHER" id="PTHR43441:SF11">
    <property type="entry name" value="RIBOSOMAL-PROTEIN-SERINE ACETYLTRANSFERASE"/>
    <property type="match status" value="1"/>
</dbReference>
<keyword evidence="2" id="KW-0808">Transferase</keyword>
<name>A0A2G8THK4_9BURK</name>
<proteinExistence type="predicted"/>
<organism evidence="2 3">
    <name type="scientific">Massilia eurypsychrophila</name>
    <dbReference type="NCBI Taxonomy" id="1485217"/>
    <lineage>
        <taxon>Bacteria</taxon>
        <taxon>Pseudomonadati</taxon>
        <taxon>Pseudomonadota</taxon>
        <taxon>Betaproteobacteria</taxon>
        <taxon>Burkholderiales</taxon>
        <taxon>Oxalobacteraceae</taxon>
        <taxon>Telluria group</taxon>
        <taxon>Massilia</taxon>
    </lineage>
</organism>
<sequence length="186" mass="20920">MQMFETTTFTTERLRMRPLTALDAAALFEVFSDPEVMRYWSCAPWTELKQADEYIDNATQDLAAGSMLRVAIEVAASGKVVGQLALHHFDEQNRRCEIGYALGRAAWGKGYMTEAITSMLDHAFAELPLNRIEADVDPRNAASMQALARLGFVHEGLLRERWIVAGEVCDTAFYGLLKSDWDARPR</sequence>
<evidence type="ECO:0000259" key="1">
    <source>
        <dbReference type="PROSITE" id="PS51186"/>
    </source>
</evidence>
<evidence type="ECO:0000313" key="3">
    <source>
        <dbReference type="Proteomes" id="UP000230390"/>
    </source>
</evidence>
<evidence type="ECO:0000313" key="2">
    <source>
        <dbReference type="EMBL" id="PIL45531.1"/>
    </source>
</evidence>
<dbReference type="OrthoDB" id="9801656at2"/>